<proteinExistence type="predicted"/>
<protein>
    <submittedName>
        <fullName evidence="1">Uncharacterized protein</fullName>
    </submittedName>
</protein>
<dbReference type="AlphaFoldDB" id="A0A1M7TPE2"/>
<accession>A0A1M7TPE2</accession>
<dbReference type="RefSeq" id="WP_072697993.1">
    <property type="nucleotide sequence ID" value="NZ_FRDI01000018.1"/>
</dbReference>
<keyword evidence="2" id="KW-1185">Reference proteome</keyword>
<sequence length="168" mass="19474">MKSIFQNRVVIFICLILVSFCLSGCSQSLEEELQDINISNLIKVDSYETFGKVLSRYNYAKNISFRYENTDMSEYLYVTIVLDLEKKEYAPIIKTSPSNVKAGVILKFAKTRTTQVRYITPFPGSQILLILKGKEFTNNMDDYLFQKTLQQLYNNEPITAPFKTLYIQ</sequence>
<gene>
    <name evidence="1" type="ORF">SAMN02745728_02328</name>
</gene>
<dbReference type="EMBL" id="FRDI01000018">
    <property type="protein sequence ID" value="SHN72609.1"/>
    <property type="molecule type" value="Genomic_DNA"/>
</dbReference>
<evidence type="ECO:0000313" key="1">
    <source>
        <dbReference type="EMBL" id="SHN72609.1"/>
    </source>
</evidence>
<dbReference type="STRING" id="1121455.SAMN02745728_02328"/>
<organism evidence="1 2">
    <name type="scientific">Desulfovibrio litoralis DSM 11393</name>
    <dbReference type="NCBI Taxonomy" id="1121455"/>
    <lineage>
        <taxon>Bacteria</taxon>
        <taxon>Pseudomonadati</taxon>
        <taxon>Thermodesulfobacteriota</taxon>
        <taxon>Desulfovibrionia</taxon>
        <taxon>Desulfovibrionales</taxon>
        <taxon>Desulfovibrionaceae</taxon>
        <taxon>Desulfovibrio</taxon>
    </lineage>
</organism>
<reference evidence="1 2" key="1">
    <citation type="submission" date="2016-12" db="EMBL/GenBank/DDBJ databases">
        <authorList>
            <person name="Song W.-J."/>
            <person name="Kurnit D.M."/>
        </authorList>
    </citation>
    <scope>NUCLEOTIDE SEQUENCE [LARGE SCALE GENOMIC DNA]</scope>
    <source>
        <strain evidence="1 2">DSM 11393</strain>
    </source>
</reference>
<name>A0A1M7TPE2_9BACT</name>
<dbReference type="Proteomes" id="UP000186469">
    <property type="component" value="Unassembled WGS sequence"/>
</dbReference>
<evidence type="ECO:0000313" key="2">
    <source>
        <dbReference type="Proteomes" id="UP000186469"/>
    </source>
</evidence>